<dbReference type="AlphaFoldDB" id="A0A375CCG2"/>
<dbReference type="Proteomes" id="UP000256780">
    <property type="component" value="Chromosome CBM2587_b"/>
</dbReference>
<protein>
    <submittedName>
        <fullName evidence="1">Uncharacterized protein</fullName>
    </submittedName>
</protein>
<evidence type="ECO:0000313" key="1">
    <source>
        <dbReference type="EMBL" id="SOY67794.1"/>
    </source>
</evidence>
<dbReference type="EMBL" id="OFSQ01000038">
    <property type="protein sequence ID" value="SOY67794.1"/>
    <property type="molecule type" value="Genomic_DNA"/>
</dbReference>
<accession>A0A375CCG2</accession>
<gene>
    <name evidence="1" type="ORF">CBM2587_B90244</name>
</gene>
<name>A0A375CCG2_9BURK</name>
<sequence>MRAQCRAARAGGVGLPAARGMTYGLATLQ</sequence>
<organism evidence="1">
    <name type="scientific">Cupriavidus taiwanensis</name>
    <dbReference type="NCBI Taxonomy" id="164546"/>
    <lineage>
        <taxon>Bacteria</taxon>
        <taxon>Pseudomonadati</taxon>
        <taxon>Pseudomonadota</taxon>
        <taxon>Betaproteobacteria</taxon>
        <taxon>Burkholderiales</taxon>
        <taxon>Burkholderiaceae</taxon>
        <taxon>Cupriavidus</taxon>
    </lineage>
</organism>
<proteinExistence type="predicted"/>
<comment type="caution">
    <text evidence="1">The sequence shown here is derived from an EMBL/GenBank/DDBJ whole genome shotgun (WGS) entry which is preliminary data.</text>
</comment>
<reference evidence="1" key="1">
    <citation type="submission" date="2018-01" db="EMBL/GenBank/DDBJ databases">
        <authorList>
            <person name="Clerissi C."/>
        </authorList>
    </citation>
    <scope>NUCLEOTIDE SEQUENCE</scope>
    <source>
        <strain evidence="1">Cupriavidus sp. LMG 19464</strain>
    </source>
</reference>